<gene>
    <name evidence="2" type="ORF">PEBR_12965</name>
</gene>
<dbReference type="Pfam" id="PF00293">
    <property type="entry name" value="NUDIX"/>
    <property type="match status" value="1"/>
</dbReference>
<dbReference type="PROSITE" id="PS51462">
    <property type="entry name" value="NUDIX"/>
    <property type="match status" value="1"/>
</dbReference>
<accession>A0A1S9RSY4</accession>
<evidence type="ECO:0000313" key="3">
    <source>
        <dbReference type="Proteomes" id="UP000190744"/>
    </source>
</evidence>
<organism evidence="2 3">
    <name type="scientific">Penicillium brasilianum</name>
    <dbReference type="NCBI Taxonomy" id="104259"/>
    <lineage>
        <taxon>Eukaryota</taxon>
        <taxon>Fungi</taxon>
        <taxon>Dikarya</taxon>
        <taxon>Ascomycota</taxon>
        <taxon>Pezizomycotina</taxon>
        <taxon>Eurotiomycetes</taxon>
        <taxon>Eurotiomycetidae</taxon>
        <taxon>Eurotiales</taxon>
        <taxon>Aspergillaceae</taxon>
        <taxon>Penicillium</taxon>
    </lineage>
</organism>
<dbReference type="EMBL" id="LJBN01000118">
    <property type="protein sequence ID" value="OOQ88634.1"/>
    <property type="molecule type" value="Genomic_DNA"/>
</dbReference>
<dbReference type="PANTHER" id="PTHR43736:SF1">
    <property type="entry name" value="DIHYDRONEOPTERIN TRIPHOSPHATE DIPHOSPHATASE"/>
    <property type="match status" value="1"/>
</dbReference>
<dbReference type="Proteomes" id="UP000190744">
    <property type="component" value="Unassembled WGS sequence"/>
</dbReference>
<evidence type="ECO:0000313" key="2">
    <source>
        <dbReference type="EMBL" id="OOQ88634.1"/>
    </source>
</evidence>
<comment type="caution">
    <text evidence="2">The sequence shown here is derived from an EMBL/GenBank/DDBJ whole genome shotgun (WGS) entry which is preliminary data.</text>
</comment>
<dbReference type="PANTHER" id="PTHR43736">
    <property type="entry name" value="ADP-RIBOSE PYROPHOSPHATASE"/>
    <property type="match status" value="1"/>
</dbReference>
<dbReference type="InterPro" id="IPR015797">
    <property type="entry name" value="NUDIX_hydrolase-like_dom_sf"/>
</dbReference>
<dbReference type="SUPFAM" id="SSF55811">
    <property type="entry name" value="Nudix"/>
    <property type="match status" value="1"/>
</dbReference>
<protein>
    <submittedName>
        <fullName evidence="2">NUDIX domain protein</fullName>
    </submittedName>
</protein>
<dbReference type="AlphaFoldDB" id="A0A1S9RSY4"/>
<evidence type="ECO:0000259" key="1">
    <source>
        <dbReference type="PROSITE" id="PS51462"/>
    </source>
</evidence>
<name>A0A1S9RSY4_PENBI</name>
<proteinExistence type="predicted"/>
<sequence>MIPRYTIAPHLEYFNVPLTDFIAARPEFDAFGVGGFIFERATTTPPPPPTANAGSPPPRILLLQRALTDSMPGCWEGPGGAAEPDEDDTLLDGVVREVAEETGLHVSRIVELVAVDVWMHTRRNGDRIRIAKYSFIVEVYEALRQLADGTTQAVPVDEIPVRLEATEHRAFEWAIEEDVKYSFQTGKGKYQLPLPAVAHQGPNILRAFGLFTELQKGNLV</sequence>
<dbReference type="Gene3D" id="3.90.79.10">
    <property type="entry name" value="Nucleoside Triphosphate Pyrophosphohydrolase"/>
    <property type="match status" value="1"/>
</dbReference>
<dbReference type="CDD" id="cd02883">
    <property type="entry name" value="NUDIX_Hydrolase"/>
    <property type="match status" value="1"/>
</dbReference>
<reference evidence="3" key="1">
    <citation type="submission" date="2015-09" db="EMBL/GenBank/DDBJ databases">
        <authorList>
            <person name="Fill T.P."/>
            <person name="Baretta J.F."/>
            <person name="de Almeida L.G."/>
            <person name="Rocha M."/>
            <person name="de Souza D.H."/>
            <person name="Malavazi I."/>
            <person name="Cerdeira L.T."/>
            <person name="Hong H."/>
            <person name="Samborskyy M."/>
            <person name="de Vasconcelos A.T."/>
            <person name="Leadlay P."/>
            <person name="Rodrigues-Filho E."/>
        </authorList>
    </citation>
    <scope>NUCLEOTIDE SEQUENCE [LARGE SCALE GENOMIC DNA]</scope>
    <source>
        <strain evidence="3">LaBioMMi 136</strain>
    </source>
</reference>
<dbReference type="InterPro" id="IPR000086">
    <property type="entry name" value="NUDIX_hydrolase_dom"/>
</dbReference>
<feature type="domain" description="Nudix hydrolase" evidence="1">
    <location>
        <begin position="28"/>
        <end position="196"/>
    </location>
</feature>